<dbReference type="CDD" id="cd00075">
    <property type="entry name" value="HATPase"/>
    <property type="match status" value="1"/>
</dbReference>
<evidence type="ECO:0000256" key="5">
    <source>
        <dbReference type="ARBA" id="ARBA00022741"/>
    </source>
</evidence>
<dbReference type="GO" id="GO:0000155">
    <property type="term" value="F:phosphorelay sensor kinase activity"/>
    <property type="evidence" value="ECO:0007669"/>
    <property type="project" value="InterPro"/>
</dbReference>
<dbReference type="RefSeq" id="WP_109605100.1">
    <property type="nucleotide sequence ID" value="NZ_QGGI01000011.1"/>
</dbReference>
<dbReference type="Pfam" id="PF02518">
    <property type="entry name" value="HATPase_c"/>
    <property type="match status" value="1"/>
</dbReference>
<evidence type="ECO:0000256" key="8">
    <source>
        <dbReference type="ARBA" id="ARBA00023012"/>
    </source>
</evidence>
<proteinExistence type="predicted"/>
<dbReference type="InterPro" id="IPR004358">
    <property type="entry name" value="Sig_transdc_His_kin-like_C"/>
</dbReference>
<evidence type="ECO:0000256" key="2">
    <source>
        <dbReference type="ARBA" id="ARBA00012438"/>
    </source>
</evidence>
<dbReference type="PANTHER" id="PTHR43065">
    <property type="entry name" value="SENSOR HISTIDINE KINASE"/>
    <property type="match status" value="1"/>
</dbReference>
<dbReference type="Gene3D" id="1.10.287.130">
    <property type="match status" value="1"/>
</dbReference>
<dbReference type="InterPro" id="IPR005467">
    <property type="entry name" value="His_kinase_dom"/>
</dbReference>
<evidence type="ECO:0000313" key="10">
    <source>
        <dbReference type="EMBL" id="PWJ91279.1"/>
    </source>
</evidence>
<accession>A0AA45C6B1</accession>
<keyword evidence="5" id="KW-0547">Nucleotide-binding</keyword>
<comment type="catalytic activity">
    <reaction evidence="1">
        <text>ATP + protein L-histidine = ADP + protein N-phospho-L-histidine.</text>
        <dbReference type="EC" id="2.7.13.3"/>
    </reaction>
</comment>
<dbReference type="CDD" id="cd00082">
    <property type="entry name" value="HisKA"/>
    <property type="match status" value="1"/>
</dbReference>
<dbReference type="SUPFAM" id="SSF55874">
    <property type="entry name" value="ATPase domain of HSP90 chaperone/DNA topoisomerase II/histidine kinase"/>
    <property type="match status" value="1"/>
</dbReference>
<reference evidence="10 11" key="1">
    <citation type="submission" date="2018-05" db="EMBL/GenBank/DDBJ databases">
        <title>Genomic Encyclopedia of Type Strains, Phase IV (KMG-IV): sequencing the most valuable type-strain genomes for metagenomic binning, comparative biology and taxonomic classification.</title>
        <authorList>
            <person name="Goeker M."/>
        </authorList>
    </citation>
    <scope>NUCLEOTIDE SEQUENCE [LARGE SCALE GENOMIC DNA]</scope>
    <source>
        <strain evidence="10 11">DSM 24906</strain>
    </source>
</reference>
<dbReference type="InterPro" id="IPR003594">
    <property type="entry name" value="HATPase_dom"/>
</dbReference>
<dbReference type="Proteomes" id="UP000245921">
    <property type="component" value="Unassembled WGS sequence"/>
</dbReference>
<feature type="domain" description="Histidine kinase" evidence="9">
    <location>
        <begin position="252"/>
        <end position="459"/>
    </location>
</feature>
<keyword evidence="6 10" id="KW-0418">Kinase</keyword>
<dbReference type="Gene3D" id="3.30.565.10">
    <property type="entry name" value="Histidine kinase-like ATPase, C-terminal domain"/>
    <property type="match status" value="1"/>
</dbReference>
<evidence type="ECO:0000256" key="4">
    <source>
        <dbReference type="ARBA" id="ARBA00022679"/>
    </source>
</evidence>
<keyword evidence="7" id="KW-0067">ATP-binding</keyword>
<name>A0AA45C6B1_9BACT</name>
<protein>
    <recommendedName>
        <fullName evidence="2">histidine kinase</fullName>
        <ecNumber evidence="2">2.7.13.3</ecNumber>
    </recommendedName>
</protein>
<sequence>MNYSILNNLMISICIVDSKGNVIFSNDSFDRFFGEVENIFTIISDNYNLIIKDVLKKSYPIFLKSRKNNKIFPDVKDYFYMNIKPFDEEDYFMLEIHQNIPELIRKDLLNNDIKSIKDEIETRQYLFNSLEFMLLEKQKPWDFIISTAERIYSLNILKYLKVQKGDKLIVYGENNKKEIESNFTINMVDDDINFNYVSNSSTSMEVKLMLLTYLNFVKLYVTFYSEFEKSKMYDVNLLDSEKFSMAGQMMIGMLHEINNPLAVAMLQSDILISKKVDYVERIINIKSSLMRIKEITEIFRGALKQNATITTFGLKKLINTAIDFINPKKPSNVSIIIDLNYEDYDIQGDFNKLVLVFVNLISNAIDAINRTRKNKGWVKITTFEFRDKLIVKVSDNGEGMDEKILKNIFKPFYTTKTKSGLGYGLFFVSTVCSSHNIKLSVISKRNSGTTFTLVIPKFQAEGSI</sequence>
<dbReference type="PROSITE" id="PS50109">
    <property type="entry name" value="HIS_KIN"/>
    <property type="match status" value="1"/>
</dbReference>
<evidence type="ECO:0000259" key="9">
    <source>
        <dbReference type="PROSITE" id="PS50109"/>
    </source>
</evidence>
<dbReference type="SMART" id="SM00387">
    <property type="entry name" value="HATPase_c"/>
    <property type="match status" value="1"/>
</dbReference>
<evidence type="ECO:0000256" key="6">
    <source>
        <dbReference type="ARBA" id="ARBA00022777"/>
    </source>
</evidence>
<dbReference type="PANTHER" id="PTHR43065:SF10">
    <property type="entry name" value="PEROXIDE STRESS-ACTIVATED HISTIDINE KINASE MAK3"/>
    <property type="match status" value="1"/>
</dbReference>
<comment type="caution">
    <text evidence="10">The sequence shown here is derived from an EMBL/GenBank/DDBJ whole genome shotgun (WGS) entry which is preliminary data.</text>
</comment>
<evidence type="ECO:0000256" key="3">
    <source>
        <dbReference type="ARBA" id="ARBA00022553"/>
    </source>
</evidence>
<keyword evidence="11" id="KW-1185">Reference proteome</keyword>
<evidence type="ECO:0000313" key="11">
    <source>
        <dbReference type="Proteomes" id="UP000245921"/>
    </source>
</evidence>
<dbReference type="GO" id="GO:0005524">
    <property type="term" value="F:ATP binding"/>
    <property type="evidence" value="ECO:0007669"/>
    <property type="project" value="UniProtKB-KW"/>
</dbReference>
<dbReference type="InterPro" id="IPR036890">
    <property type="entry name" value="HATPase_C_sf"/>
</dbReference>
<evidence type="ECO:0000256" key="7">
    <source>
        <dbReference type="ARBA" id="ARBA00022840"/>
    </source>
</evidence>
<dbReference type="EMBL" id="QGGI01000011">
    <property type="protein sequence ID" value="PWJ91279.1"/>
    <property type="molecule type" value="Genomic_DNA"/>
</dbReference>
<dbReference type="InterPro" id="IPR003661">
    <property type="entry name" value="HisK_dim/P_dom"/>
</dbReference>
<organism evidence="10 11">
    <name type="scientific">Oceanotoga teriensis</name>
    <dbReference type="NCBI Taxonomy" id="515440"/>
    <lineage>
        <taxon>Bacteria</taxon>
        <taxon>Thermotogati</taxon>
        <taxon>Thermotogota</taxon>
        <taxon>Thermotogae</taxon>
        <taxon>Petrotogales</taxon>
        <taxon>Petrotogaceae</taxon>
        <taxon>Oceanotoga</taxon>
    </lineage>
</organism>
<dbReference type="EC" id="2.7.13.3" evidence="2"/>
<gene>
    <name evidence="10" type="ORF">C7380_11187</name>
</gene>
<dbReference type="AlphaFoldDB" id="A0AA45C6B1"/>
<keyword evidence="4" id="KW-0808">Transferase</keyword>
<keyword evidence="8" id="KW-0902">Two-component regulatory system</keyword>
<dbReference type="PRINTS" id="PR00344">
    <property type="entry name" value="BCTRLSENSOR"/>
</dbReference>
<keyword evidence="3" id="KW-0597">Phosphoprotein</keyword>
<evidence type="ECO:0000256" key="1">
    <source>
        <dbReference type="ARBA" id="ARBA00000085"/>
    </source>
</evidence>